<evidence type="ECO:0000256" key="3">
    <source>
        <dbReference type="ARBA" id="ARBA00022705"/>
    </source>
</evidence>
<evidence type="ECO:0000313" key="6">
    <source>
        <dbReference type="EMBL" id="GAE91124.1"/>
    </source>
</evidence>
<comment type="caution">
    <text evidence="6">The sequence shown here is derived from an EMBL/GenBank/DDBJ whole genome shotgun (WGS) entry which is preliminary data.</text>
</comment>
<dbReference type="Proteomes" id="UP000019102">
    <property type="component" value="Unassembled WGS sequence"/>
</dbReference>
<feature type="domain" description="DNA polymerase III delta N-terminal" evidence="5">
    <location>
        <begin position="19"/>
        <end position="72"/>
    </location>
</feature>
<keyword evidence="4" id="KW-0239">DNA-directed DNA polymerase</keyword>
<organism evidence="6 7">
    <name type="scientific">Gracilibacillus boraciitolerans JCM 21714</name>
    <dbReference type="NCBI Taxonomy" id="1298598"/>
    <lineage>
        <taxon>Bacteria</taxon>
        <taxon>Bacillati</taxon>
        <taxon>Bacillota</taxon>
        <taxon>Bacilli</taxon>
        <taxon>Bacillales</taxon>
        <taxon>Bacillaceae</taxon>
        <taxon>Gracilibacillus</taxon>
    </lineage>
</organism>
<dbReference type="PANTHER" id="PTHR34388">
    <property type="entry name" value="DNA POLYMERASE III SUBUNIT DELTA"/>
    <property type="match status" value="1"/>
</dbReference>
<dbReference type="GO" id="GO:0006261">
    <property type="term" value="P:DNA-templated DNA replication"/>
    <property type="evidence" value="ECO:0007669"/>
    <property type="project" value="TreeGrafter"/>
</dbReference>
<dbReference type="GO" id="GO:0009360">
    <property type="term" value="C:DNA polymerase III complex"/>
    <property type="evidence" value="ECO:0007669"/>
    <property type="project" value="InterPro"/>
</dbReference>
<evidence type="ECO:0000313" key="7">
    <source>
        <dbReference type="Proteomes" id="UP000019102"/>
    </source>
</evidence>
<name>W4VEE4_9BACI</name>
<evidence type="ECO:0000259" key="5">
    <source>
        <dbReference type="Pfam" id="PF06144"/>
    </source>
</evidence>
<dbReference type="eggNOG" id="COG1466">
    <property type="taxonomic scope" value="Bacteria"/>
</dbReference>
<protein>
    <submittedName>
        <fullName evidence="6">DNA polymerase III delta subunit</fullName>
    </submittedName>
</protein>
<evidence type="ECO:0000256" key="1">
    <source>
        <dbReference type="ARBA" id="ARBA00022679"/>
    </source>
</evidence>
<keyword evidence="3" id="KW-0235">DNA replication</keyword>
<dbReference type="STRING" id="1298598.JCM21714_62"/>
<dbReference type="GO" id="GO:0003887">
    <property type="term" value="F:DNA-directed DNA polymerase activity"/>
    <property type="evidence" value="ECO:0007669"/>
    <property type="project" value="UniProtKB-KW"/>
</dbReference>
<accession>W4VEE4</accession>
<keyword evidence="7" id="KW-1185">Reference proteome</keyword>
<dbReference type="InterPro" id="IPR027417">
    <property type="entry name" value="P-loop_NTPase"/>
</dbReference>
<gene>
    <name evidence="6" type="ORF">JCM21714_62</name>
</gene>
<dbReference type="GO" id="GO:0003677">
    <property type="term" value="F:DNA binding"/>
    <property type="evidence" value="ECO:0007669"/>
    <property type="project" value="InterPro"/>
</dbReference>
<dbReference type="Gene3D" id="3.40.50.300">
    <property type="entry name" value="P-loop containing nucleotide triphosphate hydrolases"/>
    <property type="match status" value="1"/>
</dbReference>
<dbReference type="InterPro" id="IPR010372">
    <property type="entry name" value="DNA_pol3_delta_N"/>
</dbReference>
<keyword evidence="1" id="KW-0808">Transferase</keyword>
<keyword evidence="2" id="KW-0548">Nucleotidyltransferase</keyword>
<dbReference type="AlphaFoldDB" id="W4VEE4"/>
<dbReference type="EMBL" id="BAVS01000001">
    <property type="protein sequence ID" value="GAE91124.1"/>
    <property type="molecule type" value="Genomic_DNA"/>
</dbReference>
<dbReference type="Pfam" id="PF06144">
    <property type="entry name" value="DNA_pol3_delta"/>
    <property type="match status" value="1"/>
</dbReference>
<dbReference type="InterPro" id="IPR005790">
    <property type="entry name" value="DNA_polIII_delta"/>
</dbReference>
<sequence length="72" mass="8417">MSYITIIEEMKKKKFAPVYYFHGSETYMVEALKQALITNGIEQDERETNLSIYDLEETAIQEIISDAETFPF</sequence>
<evidence type="ECO:0000256" key="2">
    <source>
        <dbReference type="ARBA" id="ARBA00022695"/>
    </source>
</evidence>
<proteinExistence type="predicted"/>
<dbReference type="PANTHER" id="PTHR34388:SF1">
    <property type="entry name" value="DNA POLYMERASE III SUBUNIT DELTA"/>
    <property type="match status" value="1"/>
</dbReference>
<evidence type="ECO:0000256" key="4">
    <source>
        <dbReference type="ARBA" id="ARBA00022932"/>
    </source>
</evidence>
<reference evidence="6 7" key="1">
    <citation type="journal article" date="2014" name="Genome Announc.">
        <title>Draft Genome Sequence of the Boron-Tolerant and Moderately Halotolerant Bacterium Gracilibacillus boraciitolerans JCM 21714T.</title>
        <authorList>
            <person name="Ahmed I."/>
            <person name="Oshima K."/>
            <person name="Suda W."/>
            <person name="Kitamura K."/>
            <person name="Iida T."/>
            <person name="Ohmori Y."/>
            <person name="Fujiwara T."/>
            <person name="Hattori M."/>
            <person name="Ohkuma M."/>
        </authorList>
    </citation>
    <scope>NUCLEOTIDE SEQUENCE [LARGE SCALE GENOMIC DNA]</scope>
    <source>
        <strain evidence="6 7">JCM 21714</strain>
    </source>
</reference>